<keyword evidence="1" id="KW-0812">Transmembrane</keyword>
<protein>
    <submittedName>
        <fullName evidence="2">Uncharacterized protein</fullName>
    </submittedName>
</protein>
<dbReference type="EMBL" id="MN739395">
    <property type="protein sequence ID" value="QHT02543.1"/>
    <property type="molecule type" value="Genomic_DNA"/>
</dbReference>
<keyword evidence="1" id="KW-0472">Membrane</keyword>
<feature type="transmembrane region" description="Helical" evidence="1">
    <location>
        <begin position="20"/>
        <end position="49"/>
    </location>
</feature>
<evidence type="ECO:0000313" key="2">
    <source>
        <dbReference type="EMBL" id="QHT02543.1"/>
    </source>
</evidence>
<sequence length="232" mass="27606">MNLDLDSLKVLQNHNLPTNIFIFILGIGFLQLLDSKILTAITVFTIVLVNIPTLLEYGNNEPRVTHESKKDQISDDMFYNSRVEDILKRLKKFKKYNKVSYKTGVKYLRKFFKTVKILEYDNLYNRNQYYELANDYLKDALNHFQSISVSMPERSFKNAIKLGDFETLKKTNELSDILKELNKECYYILLNIGYVFNEKWSEKPNIYTREIDLNTERVENYNKNNEVNWSLY</sequence>
<reference evidence="2" key="1">
    <citation type="journal article" date="2020" name="Nature">
        <title>Giant virus diversity and host interactions through global metagenomics.</title>
        <authorList>
            <person name="Schulz F."/>
            <person name="Roux S."/>
            <person name="Paez-Espino D."/>
            <person name="Jungbluth S."/>
            <person name="Walsh D.A."/>
            <person name="Denef V.J."/>
            <person name="McMahon K.D."/>
            <person name="Konstantinidis K.T."/>
            <person name="Eloe-Fadrosh E.A."/>
            <person name="Kyrpides N.C."/>
            <person name="Woyke T."/>
        </authorList>
    </citation>
    <scope>NUCLEOTIDE SEQUENCE</scope>
    <source>
        <strain evidence="2">GVMAG-M-3300020595-32</strain>
    </source>
</reference>
<name>A0A6C0CE20_9ZZZZ</name>
<dbReference type="AlphaFoldDB" id="A0A6C0CE20"/>
<proteinExistence type="predicted"/>
<accession>A0A6C0CE20</accession>
<evidence type="ECO:0000256" key="1">
    <source>
        <dbReference type="SAM" id="Phobius"/>
    </source>
</evidence>
<organism evidence="2">
    <name type="scientific">viral metagenome</name>
    <dbReference type="NCBI Taxonomy" id="1070528"/>
    <lineage>
        <taxon>unclassified sequences</taxon>
        <taxon>metagenomes</taxon>
        <taxon>organismal metagenomes</taxon>
    </lineage>
</organism>
<keyword evidence="1" id="KW-1133">Transmembrane helix</keyword>